<proteinExistence type="predicted"/>
<dbReference type="InterPro" id="IPR036380">
    <property type="entry name" value="Isochorismatase-like_sf"/>
</dbReference>
<keyword evidence="3" id="KW-1185">Reference proteome</keyword>
<dbReference type="Gene3D" id="3.40.50.850">
    <property type="entry name" value="Isochorismatase-like"/>
    <property type="match status" value="1"/>
</dbReference>
<gene>
    <name evidence="2" type="ORF">ACFL27_06425</name>
</gene>
<protein>
    <recommendedName>
        <fullName evidence="1">EF-hand domain-containing protein</fullName>
    </recommendedName>
</protein>
<reference evidence="2 3" key="1">
    <citation type="submission" date="2024-09" db="EMBL/GenBank/DDBJ databases">
        <title>Laminarin stimulates single cell rates of sulfate reduction while oxygen inhibits transcriptomic activity in coastal marine sediment.</title>
        <authorList>
            <person name="Lindsay M."/>
            <person name="Orcutt B."/>
            <person name="Emerson D."/>
            <person name="Stepanauskas R."/>
            <person name="D'Angelo T."/>
        </authorList>
    </citation>
    <scope>NUCLEOTIDE SEQUENCE [LARGE SCALE GENOMIC DNA]</scope>
    <source>
        <strain evidence="2">SAG AM-311-K15</strain>
    </source>
</reference>
<dbReference type="EMBL" id="JBHPBY010000061">
    <property type="protein sequence ID" value="MFC1849827.1"/>
    <property type="molecule type" value="Genomic_DNA"/>
</dbReference>
<dbReference type="Gene3D" id="1.10.238.10">
    <property type="entry name" value="EF-hand"/>
    <property type="match status" value="1"/>
</dbReference>
<dbReference type="PROSITE" id="PS50222">
    <property type="entry name" value="EF_HAND_2"/>
    <property type="match status" value="1"/>
</dbReference>
<dbReference type="Pfam" id="PF13405">
    <property type="entry name" value="EF-hand_6"/>
    <property type="match status" value="1"/>
</dbReference>
<organism evidence="2 3">
    <name type="scientific">candidate division CSSED10-310 bacterium</name>
    <dbReference type="NCBI Taxonomy" id="2855610"/>
    <lineage>
        <taxon>Bacteria</taxon>
        <taxon>Bacteria division CSSED10-310</taxon>
    </lineage>
</organism>
<accession>A0ABV6YUI2</accession>
<dbReference type="Proteomes" id="UP001594351">
    <property type="component" value="Unassembled WGS sequence"/>
</dbReference>
<dbReference type="SUPFAM" id="SSF47473">
    <property type="entry name" value="EF-hand"/>
    <property type="match status" value="1"/>
</dbReference>
<sequence length="375" mass="42576">MLVFKTGTIYDAFIMHHMALKVVPVTYWNKDMNFTELFNILDRDNDGVLSRAELHAAARLMGWHWQEAPLFAVLDLLSITNPIPEETFITYLTQIITDPQGVFGEVLLHTPYYSSERAPHLTSNPTHVQPDISNVTRDLPGANGEADIEHNLVSLLEEEVGVERTRDYVKLLDDLKNSELNLGFDEATLLIIDPQRSFTRGDWKHSIGSGSESEVRPIRLAFENCSRMLQEHYHQLEVMFTRCPFPPDSYDWDDTLKRILPEQQLYFIKPGNSVLYPPTNGFQKWVREAMDKGKKTLVMAGCTLNSCVRVSAIETQKAFQDQQLQVVVDLSLCGARLSNYLKKSFIGNRSAVEAAVEEMIAAGVKVVRSINWSRA</sequence>
<comment type="caution">
    <text evidence="2">The sequence shown here is derived from an EMBL/GenBank/DDBJ whole genome shotgun (WGS) entry which is preliminary data.</text>
</comment>
<evidence type="ECO:0000313" key="3">
    <source>
        <dbReference type="Proteomes" id="UP001594351"/>
    </source>
</evidence>
<evidence type="ECO:0000313" key="2">
    <source>
        <dbReference type="EMBL" id="MFC1849827.1"/>
    </source>
</evidence>
<dbReference type="InterPro" id="IPR018247">
    <property type="entry name" value="EF_Hand_1_Ca_BS"/>
</dbReference>
<dbReference type="SUPFAM" id="SSF52499">
    <property type="entry name" value="Isochorismatase-like hydrolases"/>
    <property type="match status" value="1"/>
</dbReference>
<feature type="domain" description="EF-hand" evidence="1">
    <location>
        <begin position="29"/>
        <end position="64"/>
    </location>
</feature>
<dbReference type="InterPro" id="IPR011992">
    <property type="entry name" value="EF-hand-dom_pair"/>
</dbReference>
<evidence type="ECO:0000259" key="1">
    <source>
        <dbReference type="PROSITE" id="PS50222"/>
    </source>
</evidence>
<name>A0ABV6YUI2_UNCC1</name>
<dbReference type="PROSITE" id="PS00018">
    <property type="entry name" value="EF_HAND_1"/>
    <property type="match status" value="1"/>
</dbReference>
<dbReference type="InterPro" id="IPR002048">
    <property type="entry name" value="EF_hand_dom"/>
</dbReference>